<reference evidence="1" key="2">
    <citation type="journal article" date="2015" name="Data Brief">
        <title>Shoot transcriptome of the giant reed, Arundo donax.</title>
        <authorList>
            <person name="Barrero R.A."/>
            <person name="Guerrero F.D."/>
            <person name="Moolhuijzen P."/>
            <person name="Goolsby J.A."/>
            <person name="Tidwell J."/>
            <person name="Bellgard S.E."/>
            <person name="Bellgard M.I."/>
        </authorList>
    </citation>
    <scope>NUCLEOTIDE SEQUENCE</scope>
    <source>
        <tissue evidence="1">Shoot tissue taken approximately 20 cm above the soil surface</tissue>
    </source>
</reference>
<dbReference type="EMBL" id="GBRH01241319">
    <property type="protein sequence ID" value="JAD56576.1"/>
    <property type="molecule type" value="Transcribed_RNA"/>
</dbReference>
<protein>
    <submittedName>
        <fullName evidence="1">Uncharacterized protein</fullName>
    </submittedName>
</protein>
<reference evidence="1" key="1">
    <citation type="submission" date="2014-09" db="EMBL/GenBank/DDBJ databases">
        <authorList>
            <person name="Magalhaes I.L.F."/>
            <person name="Oliveira U."/>
            <person name="Santos F.R."/>
            <person name="Vidigal T.H.D.A."/>
            <person name="Brescovit A.D."/>
            <person name="Santos A.J."/>
        </authorList>
    </citation>
    <scope>NUCLEOTIDE SEQUENCE</scope>
    <source>
        <tissue evidence="1">Shoot tissue taken approximately 20 cm above the soil surface</tissue>
    </source>
</reference>
<evidence type="ECO:0000313" key="1">
    <source>
        <dbReference type="EMBL" id="JAD56576.1"/>
    </source>
</evidence>
<organism evidence="1">
    <name type="scientific">Arundo donax</name>
    <name type="common">Giant reed</name>
    <name type="synonym">Donax arundinaceus</name>
    <dbReference type="NCBI Taxonomy" id="35708"/>
    <lineage>
        <taxon>Eukaryota</taxon>
        <taxon>Viridiplantae</taxon>
        <taxon>Streptophyta</taxon>
        <taxon>Embryophyta</taxon>
        <taxon>Tracheophyta</taxon>
        <taxon>Spermatophyta</taxon>
        <taxon>Magnoliopsida</taxon>
        <taxon>Liliopsida</taxon>
        <taxon>Poales</taxon>
        <taxon>Poaceae</taxon>
        <taxon>PACMAD clade</taxon>
        <taxon>Arundinoideae</taxon>
        <taxon>Arundineae</taxon>
        <taxon>Arundo</taxon>
    </lineage>
</organism>
<sequence>MGKNANIQFK</sequence>
<accession>A0A0A9AZQ3</accession>
<proteinExistence type="predicted"/>
<name>A0A0A9AZQ3_ARUDO</name>